<keyword evidence="4" id="KW-0560">Oxidoreductase</keyword>
<protein>
    <submittedName>
        <fullName evidence="9">L-asparagine oxygenase</fullName>
    </submittedName>
</protein>
<dbReference type="RefSeq" id="WP_316788057.1">
    <property type="nucleotide sequence ID" value="NZ_CP053540.1"/>
</dbReference>
<dbReference type="InterPro" id="IPR014503">
    <property type="entry name" value="Clavaminate_syn-like"/>
</dbReference>
<dbReference type="InterPro" id="IPR042098">
    <property type="entry name" value="TauD-like_sf"/>
</dbReference>
<dbReference type="KEGG" id="tog:HNI00_17820"/>
<keyword evidence="3 7" id="KW-0479">Metal-binding</keyword>
<dbReference type="AlphaFoldDB" id="A0AA97BDT0"/>
<gene>
    <name evidence="9" type="ORF">HNI00_17820</name>
</gene>
<dbReference type="PANTHER" id="PTHR10696:SF56">
    <property type="entry name" value="TAUD_TFDA-LIKE DOMAIN-CONTAINING PROTEIN"/>
    <property type="match status" value="1"/>
</dbReference>
<evidence type="ECO:0000256" key="5">
    <source>
        <dbReference type="ARBA" id="ARBA00023004"/>
    </source>
</evidence>
<dbReference type="GO" id="GO:0005506">
    <property type="term" value="F:iron ion binding"/>
    <property type="evidence" value="ECO:0007669"/>
    <property type="project" value="InterPro"/>
</dbReference>
<dbReference type="InterPro" id="IPR003819">
    <property type="entry name" value="TauD/TfdA-like"/>
</dbReference>
<accession>A0AA97BDT0</accession>
<organism evidence="9">
    <name type="scientific">Thermoleptolyngbya oregonensis NK1-22</name>
    <dbReference type="NCBI Taxonomy" id="2547457"/>
    <lineage>
        <taxon>Bacteria</taxon>
        <taxon>Bacillati</taxon>
        <taxon>Cyanobacteriota</taxon>
        <taxon>Cyanophyceae</taxon>
        <taxon>Oculatellales</taxon>
        <taxon>Oculatellaceae</taxon>
        <taxon>Thermoleptolyngbya</taxon>
    </lineage>
</organism>
<reference evidence="9" key="1">
    <citation type="submission" date="2020-05" db="EMBL/GenBank/DDBJ databases">
        <authorList>
            <person name="Zhu T."/>
            <person name="Keshari N."/>
            <person name="Lu X."/>
        </authorList>
    </citation>
    <scope>NUCLEOTIDE SEQUENCE</scope>
    <source>
        <strain evidence="9">NK1-22</strain>
    </source>
</reference>
<dbReference type="GO" id="GO:0017000">
    <property type="term" value="P:antibiotic biosynthetic process"/>
    <property type="evidence" value="ECO:0007669"/>
    <property type="project" value="UniProtKB-KW"/>
</dbReference>
<evidence type="ECO:0000256" key="7">
    <source>
        <dbReference type="PIRSR" id="PIRSR019543-2"/>
    </source>
</evidence>
<comment type="similarity">
    <text evidence="2">Belongs to the clavaminate synthase family.</text>
</comment>
<dbReference type="EMBL" id="CP053540">
    <property type="protein sequence ID" value="WOB44799.1"/>
    <property type="molecule type" value="Genomic_DNA"/>
</dbReference>
<dbReference type="InterPro" id="IPR050411">
    <property type="entry name" value="AlphaKG_dependent_hydroxylases"/>
</dbReference>
<dbReference type="PIRSF" id="PIRSF019543">
    <property type="entry name" value="Clavaminate_syn"/>
    <property type="match status" value="1"/>
</dbReference>
<sequence>MQPPATLPSIPETPETPEIVDCGEFDEATMNLFLAPGPNPYQDTEEFLFDCEMRADEMPRFVRRSLLEFQVRSNSDGILLIRGLPIDPGLYRIPTPPNAERSPQKTTFVSERCLAMIGSRLGHLVSYIQEKNGDLFQNLAPVKGTEHVQVSTGSQTRLQFHRETVFHPYPPEFLLLFCLRPDHDHMAETTYASVAHALPLLSEAHQDLLFQPLYRTGIDYSFGNRDRTQQSDRILPVLYGRRNDPFLNYDEDLMTATTPEAEEALAALREAIAQVYRGIKLDTGDLLCIDNRRTVHGRSSFVPRYDGRDRWLQRSFVVRDLGLSAVDRLPGERIIRTAFE</sequence>
<evidence type="ECO:0000256" key="6">
    <source>
        <dbReference type="ARBA" id="ARBA00023194"/>
    </source>
</evidence>
<dbReference type="SUPFAM" id="SSF51197">
    <property type="entry name" value="Clavaminate synthase-like"/>
    <property type="match status" value="1"/>
</dbReference>
<comment type="cofactor">
    <cofactor evidence="1">
        <name>Fe(2+)</name>
        <dbReference type="ChEBI" id="CHEBI:29033"/>
    </cofactor>
</comment>
<dbReference type="Pfam" id="PF02668">
    <property type="entry name" value="TauD"/>
    <property type="match status" value="1"/>
</dbReference>
<keyword evidence="6" id="KW-0045">Antibiotic biosynthesis</keyword>
<evidence type="ECO:0000256" key="3">
    <source>
        <dbReference type="ARBA" id="ARBA00022723"/>
    </source>
</evidence>
<name>A0AA97BDT0_9CYAN</name>
<keyword evidence="5 7" id="KW-0408">Iron</keyword>
<dbReference type="PANTHER" id="PTHR10696">
    <property type="entry name" value="GAMMA-BUTYROBETAINE HYDROXYLASE-RELATED"/>
    <property type="match status" value="1"/>
</dbReference>
<dbReference type="Gene3D" id="3.60.130.10">
    <property type="entry name" value="Clavaminate synthase-like"/>
    <property type="match status" value="1"/>
</dbReference>
<feature type="domain" description="TauD/TfdA-like" evidence="8">
    <location>
        <begin position="77"/>
        <end position="315"/>
    </location>
</feature>
<evidence type="ECO:0000256" key="2">
    <source>
        <dbReference type="ARBA" id="ARBA00008425"/>
    </source>
</evidence>
<evidence type="ECO:0000259" key="8">
    <source>
        <dbReference type="Pfam" id="PF02668"/>
    </source>
</evidence>
<dbReference type="GO" id="GO:0016491">
    <property type="term" value="F:oxidoreductase activity"/>
    <property type="evidence" value="ECO:0007669"/>
    <property type="project" value="UniProtKB-KW"/>
</dbReference>
<evidence type="ECO:0000313" key="9">
    <source>
        <dbReference type="EMBL" id="WOB44799.1"/>
    </source>
</evidence>
<proteinExistence type="inferred from homology"/>
<feature type="binding site" evidence="7">
    <location>
        <position position="296"/>
    </location>
    <ligand>
        <name>Fe cation</name>
        <dbReference type="ChEBI" id="CHEBI:24875"/>
    </ligand>
</feature>
<evidence type="ECO:0000256" key="1">
    <source>
        <dbReference type="ARBA" id="ARBA00001954"/>
    </source>
</evidence>
<evidence type="ECO:0000256" key="4">
    <source>
        <dbReference type="ARBA" id="ARBA00023002"/>
    </source>
</evidence>